<dbReference type="CDD" id="cd02109">
    <property type="entry name" value="arch_bact_SO_family_Moco"/>
    <property type="match status" value="1"/>
</dbReference>
<feature type="compositionally biased region" description="Basic residues" evidence="1">
    <location>
        <begin position="1"/>
        <end position="13"/>
    </location>
</feature>
<name>A0A1H9P031_9BACI</name>
<dbReference type="EMBL" id="FOGL01000004">
    <property type="protein sequence ID" value="SER41275.1"/>
    <property type="molecule type" value="Genomic_DNA"/>
</dbReference>
<accession>A0A1H9P031</accession>
<dbReference type="OrthoDB" id="9778777at2"/>
<dbReference type="Pfam" id="PF00174">
    <property type="entry name" value="Oxidored_molyb"/>
    <property type="match status" value="1"/>
</dbReference>
<gene>
    <name evidence="3" type="ORF">SAMN04487944_10431</name>
</gene>
<dbReference type="InterPro" id="IPR000572">
    <property type="entry name" value="OxRdtase_Mopterin-bd_dom"/>
</dbReference>
<dbReference type="InterPro" id="IPR036374">
    <property type="entry name" value="OxRdtase_Mopterin-bd_sf"/>
</dbReference>
<evidence type="ECO:0000259" key="2">
    <source>
        <dbReference type="Pfam" id="PF00174"/>
    </source>
</evidence>
<dbReference type="Gene3D" id="3.90.420.10">
    <property type="entry name" value="Oxidoreductase, molybdopterin-binding domain"/>
    <property type="match status" value="1"/>
</dbReference>
<keyword evidence="4" id="KW-1185">Reference proteome</keyword>
<dbReference type="RefSeq" id="WP_089739930.1">
    <property type="nucleotide sequence ID" value="NZ_FOGL01000004.1"/>
</dbReference>
<evidence type="ECO:0000313" key="4">
    <source>
        <dbReference type="Proteomes" id="UP000199687"/>
    </source>
</evidence>
<dbReference type="Proteomes" id="UP000199687">
    <property type="component" value="Unassembled WGS sequence"/>
</dbReference>
<proteinExistence type="predicted"/>
<evidence type="ECO:0000313" key="3">
    <source>
        <dbReference type="EMBL" id="SER41275.1"/>
    </source>
</evidence>
<organism evidence="3 4">
    <name type="scientific">Gracilibacillus ureilyticus</name>
    <dbReference type="NCBI Taxonomy" id="531814"/>
    <lineage>
        <taxon>Bacteria</taxon>
        <taxon>Bacillati</taxon>
        <taxon>Bacillota</taxon>
        <taxon>Bacilli</taxon>
        <taxon>Bacillales</taxon>
        <taxon>Bacillaceae</taxon>
        <taxon>Gracilibacillus</taxon>
    </lineage>
</organism>
<dbReference type="PANTHER" id="PTHR43032">
    <property type="entry name" value="PROTEIN-METHIONINE-SULFOXIDE REDUCTASE"/>
    <property type="match status" value="1"/>
</dbReference>
<protein>
    <submittedName>
        <fullName evidence="3">Oxidoreductase molybdopterin binding domain-containing protein</fullName>
    </submittedName>
</protein>
<dbReference type="AlphaFoldDB" id="A0A1H9P031"/>
<sequence>MSKKADRLKKSKVPPRNEKYGDRLPPGQTLTEKFPILHEGEVPEYDLNDWNLRVFGEVDEEKVFTYDDLMNMPQTTIVRDIHCVTRWSKFDNTFTGVKFTDFLKAINVKDTAKHVMVYGDHDYESNIPLEDLLKEDILIAHSYDGKPLTVKHGYPFRLVVPHLYFWKSVKWIRGIEFMVEDRQGYWERNDFHNYGDPFKEERFSVDDAYMPDDEWHKKEFD</sequence>
<dbReference type="SUPFAM" id="SSF56524">
    <property type="entry name" value="Oxidoreductase molybdopterin-binding domain"/>
    <property type="match status" value="1"/>
</dbReference>
<reference evidence="3 4" key="1">
    <citation type="submission" date="2016-10" db="EMBL/GenBank/DDBJ databases">
        <authorList>
            <person name="de Groot N.N."/>
        </authorList>
    </citation>
    <scope>NUCLEOTIDE SEQUENCE [LARGE SCALE GENOMIC DNA]</scope>
    <source>
        <strain evidence="3 4">CGMCC 1.7727</strain>
    </source>
</reference>
<feature type="region of interest" description="Disordered" evidence="1">
    <location>
        <begin position="1"/>
        <end position="28"/>
    </location>
</feature>
<dbReference type="PANTHER" id="PTHR43032:SF4">
    <property type="entry name" value="OXIDOREDUCTASE MOLYBDOPTERIN-BINDING DOMAIN-CONTAINING PROTEIN"/>
    <property type="match status" value="1"/>
</dbReference>
<evidence type="ECO:0000256" key="1">
    <source>
        <dbReference type="SAM" id="MobiDB-lite"/>
    </source>
</evidence>
<dbReference type="STRING" id="531814.SAMN04487944_10431"/>
<feature type="domain" description="Oxidoreductase molybdopterin-binding" evidence="2">
    <location>
        <begin position="40"/>
        <end position="186"/>
    </location>
</feature>